<dbReference type="STRING" id="46177.SAMN05660976_05163"/>
<keyword evidence="1 5" id="KW-0285">Flavoprotein</keyword>
<comment type="similarity">
    <text evidence="5">Belongs to the aromatic-ring hydroxylase family. TetX subfamily.</text>
</comment>
<dbReference type="PRINTS" id="PR00420">
    <property type="entry name" value="RNGMNOXGNASE"/>
</dbReference>
<dbReference type="PANTHER" id="PTHR46972">
    <property type="entry name" value="MONOOXYGENASE ASQM-RELATED"/>
    <property type="match status" value="1"/>
</dbReference>
<comment type="function">
    <text evidence="5">An FAD-requiring monooxygenase active on some tetracycline antibiotic derivatives, which leads to their inactivation. Hydroxylates carbon 11a of tetracycline and some analogs.</text>
</comment>
<evidence type="ECO:0000256" key="1">
    <source>
        <dbReference type="ARBA" id="ARBA00022630"/>
    </source>
</evidence>
<keyword evidence="5" id="KW-0963">Cytoplasm</keyword>
<dbReference type="EMBL" id="FOBF01000013">
    <property type="protein sequence ID" value="SEM44052.1"/>
    <property type="molecule type" value="Genomic_DNA"/>
</dbReference>
<keyword evidence="3 5" id="KW-0560">Oxidoreductase</keyword>
<dbReference type="RefSeq" id="WP_055502145.1">
    <property type="nucleotide sequence ID" value="NZ_BBZG01000001.1"/>
</dbReference>
<comment type="subcellular location">
    <subcellularLocation>
        <location evidence="5">Cytoplasm</location>
    </subcellularLocation>
</comment>
<evidence type="ECO:0000256" key="4">
    <source>
        <dbReference type="ARBA" id="ARBA00023033"/>
    </source>
</evidence>
<dbReference type="InterPro" id="IPR002938">
    <property type="entry name" value="FAD-bd"/>
</dbReference>
<name>A0A1H7YCU9_9ACTN</name>
<comment type="cofactor">
    <cofactor evidence="5">
        <name>FAD</name>
        <dbReference type="ChEBI" id="CHEBI:57692"/>
    </cofactor>
</comment>
<comment type="subunit">
    <text evidence="5">Monomer.</text>
</comment>
<dbReference type="PANTHER" id="PTHR46972:SF1">
    <property type="entry name" value="FAD DEPENDENT OXIDOREDUCTASE DOMAIN-CONTAINING PROTEIN"/>
    <property type="match status" value="1"/>
</dbReference>
<dbReference type="GO" id="GO:0004497">
    <property type="term" value="F:monooxygenase activity"/>
    <property type="evidence" value="ECO:0007669"/>
    <property type="project" value="UniProtKB-UniRule"/>
</dbReference>
<sequence>MTSPTPAHARISVIGAGPGGLTCARILQRRGLTVTVYDREAGPQARDQGGSLDLHADNGQIALREAGLLEAFFDLARPEGQEMRQLSPDGRLLFHHVPGDGELFKPEIDRGHLRTLLLDSLEPGTVRWGRALTAVGGPADGPRLLHFADGDTVETDLVIGADGAFSQVRPALSPAVPGYTGVSFLEAWFSDVEGRHPAVAELVGQGGAAAADGERGMFAQRNSGGHIRVYLIQRVAADWISRSGLTVDDTEGIRALLLKEYARWSPGLRRLISDNDGPYVDRPIHALPVPHTWEHQPTVTLLGDAAHLMPPLGVGVNLAMLDACELALALAGAPTVGDAVRAYEHTMLPRSVETAKLLEGGAEHLLSDELPDFAHGDDTQP</sequence>
<dbReference type="Proteomes" id="UP000198953">
    <property type="component" value="Unassembled WGS sequence"/>
</dbReference>
<dbReference type="InterPro" id="IPR036188">
    <property type="entry name" value="FAD/NAD-bd_sf"/>
</dbReference>
<keyword evidence="8" id="KW-1185">Reference proteome</keyword>
<evidence type="ECO:0000256" key="2">
    <source>
        <dbReference type="ARBA" id="ARBA00022827"/>
    </source>
</evidence>
<dbReference type="OrthoDB" id="3217377at2"/>
<dbReference type="Pfam" id="PF01494">
    <property type="entry name" value="FAD_binding_3"/>
    <property type="match status" value="2"/>
</dbReference>
<evidence type="ECO:0000256" key="5">
    <source>
        <dbReference type="HAMAP-Rule" id="MF_00845"/>
    </source>
</evidence>
<dbReference type="SUPFAM" id="SSF51905">
    <property type="entry name" value="FAD/NAD(P)-binding domain"/>
    <property type="match status" value="1"/>
</dbReference>
<keyword evidence="5" id="KW-0521">NADP</keyword>
<evidence type="ECO:0000313" key="7">
    <source>
        <dbReference type="EMBL" id="SEM44052.1"/>
    </source>
</evidence>
<evidence type="ECO:0000256" key="3">
    <source>
        <dbReference type="ARBA" id="ARBA00023002"/>
    </source>
</evidence>
<keyword evidence="5" id="KW-0547">Nucleotide-binding</keyword>
<feature type="binding site" evidence="5">
    <location>
        <position position="110"/>
    </location>
    <ligand>
        <name>FAD</name>
        <dbReference type="ChEBI" id="CHEBI:57692"/>
    </ligand>
</feature>
<feature type="binding site" evidence="5">
    <location>
        <position position="53"/>
    </location>
    <ligand>
        <name>FAD</name>
        <dbReference type="ChEBI" id="CHEBI:57692"/>
    </ligand>
</feature>
<keyword evidence="2 5" id="KW-0274">FAD</keyword>
<feature type="binding site" evidence="5">
    <location>
        <position position="46"/>
    </location>
    <ligand>
        <name>NADPH</name>
        <dbReference type="ChEBI" id="CHEBI:57783"/>
    </ligand>
</feature>
<accession>A0A1H7YCU9</accession>
<dbReference type="GO" id="GO:0005737">
    <property type="term" value="C:cytoplasm"/>
    <property type="evidence" value="ECO:0007669"/>
    <property type="project" value="UniProtKB-SubCell"/>
</dbReference>
<comment type="catalytic activity">
    <reaction evidence="5">
        <text>a tetracycline + NADPH + O2 + H(+) = an 11a-hydroxytetracycline + NADP(+) + H2O</text>
        <dbReference type="Rhea" id="RHEA:61444"/>
        <dbReference type="ChEBI" id="CHEBI:15377"/>
        <dbReference type="ChEBI" id="CHEBI:15378"/>
        <dbReference type="ChEBI" id="CHEBI:15379"/>
        <dbReference type="ChEBI" id="CHEBI:57783"/>
        <dbReference type="ChEBI" id="CHEBI:58349"/>
        <dbReference type="ChEBI" id="CHEBI:144644"/>
        <dbReference type="ChEBI" id="CHEBI:144645"/>
    </reaction>
</comment>
<dbReference type="GO" id="GO:0046677">
    <property type="term" value="P:response to antibiotic"/>
    <property type="evidence" value="ECO:0007669"/>
    <property type="project" value="InterPro"/>
</dbReference>
<protein>
    <recommendedName>
        <fullName evidence="5">Flavin-dependent monooxygenase</fullName>
    </recommendedName>
    <alternativeName>
        <fullName evidence="5">TetX monooxygenase</fullName>
        <shortName evidence="5">TetX</shortName>
        <ecNumber evidence="5">1.14.13.-</ecNumber>
    </alternativeName>
</protein>
<proteinExistence type="inferred from homology"/>
<dbReference type="EC" id="1.14.13.-" evidence="5"/>
<feature type="binding site" evidence="5">
    <location>
        <position position="304"/>
    </location>
    <ligand>
        <name>FAD</name>
        <dbReference type="ChEBI" id="CHEBI:57692"/>
    </ligand>
</feature>
<dbReference type="Gene3D" id="3.50.50.60">
    <property type="entry name" value="FAD/NAD(P)-binding domain"/>
    <property type="match status" value="1"/>
</dbReference>
<evidence type="ECO:0000313" key="8">
    <source>
        <dbReference type="Proteomes" id="UP000198953"/>
    </source>
</evidence>
<organism evidence="7 8">
    <name type="scientific">Nonomuraea pusilla</name>
    <dbReference type="NCBI Taxonomy" id="46177"/>
    <lineage>
        <taxon>Bacteria</taxon>
        <taxon>Bacillati</taxon>
        <taxon>Actinomycetota</taxon>
        <taxon>Actinomycetes</taxon>
        <taxon>Streptosporangiales</taxon>
        <taxon>Streptosporangiaceae</taxon>
        <taxon>Nonomuraea</taxon>
    </lineage>
</organism>
<dbReference type="HAMAP" id="MF_00845">
    <property type="entry name" value="TetX_monooxygenase"/>
    <property type="match status" value="1"/>
</dbReference>
<gene>
    <name evidence="7" type="ORF">SAMN05660976_05163</name>
</gene>
<dbReference type="AlphaFoldDB" id="A0A1H7YCU9"/>
<dbReference type="InterPro" id="IPR043683">
    <property type="entry name" value="TetX_monooxygenase"/>
</dbReference>
<dbReference type="GO" id="GO:0071949">
    <property type="term" value="F:FAD binding"/>
    <property type="evidence" value="ECO:0007669"/>
    <property type="project" value="InterPro"/>
</dbReference>
<comment type="domain">
    <text evidence="5">Consists of an N-terminal FAD-binding domain with a Rossman fold and a C-terminal substrate-binding domain.</text>
</comment>
<reference evidence="7 8" key="1">
    <citation type="submission" date="2016-10" db="EMBL/GenBank/DDBJ databases">
        <authorList>
            <person name="de Groot N.N."/>
        </authorList>
    </citation>
    <scope>NUCLEOTIDE SEQUENCE [LARGE SCALE GENOMIC DNA]</scope>
    <source>
        <strain evidence="7 8">DSM 43357</strain>
    </source>
</reference>
<keyword evidence="4 5" id="KW-0503">Monooxygenase</keyword>
<evidence type="ECO:0000259" key="6">
    <source>
        <dbReference type="Pfam" id="PF01494"/>
    </source>
</evidence>
<feature type="domain" description="FAD-binding" evidence="6">
    <location>
        <begin position="298"/>
        <end position="333"/>
    </location>
</feature>
<feature type="domain" description="FAD-binding" evidence="6">
    <location>
        <begin position="11"/>
        <end position="205"/>
    </location>
</feature>